<name>A0AAV0K3I8_9ROSI</name>
<proteinExistence type="predicted"/>
<comment type="caution">
    <text evidence="1">The sequence shown here is derived from an EMBL/GenBank/DDBJ whole genome shotgun (WGS) entry which is preliminary data.</text>
</comment>
<reference evidence="1" key="1">
    <citation type="submission" date="2022-08" db="EMBL/GenBank/DDBJ databases">
        <authorList>
            <person name="Gutierrez-Valencia J."/>
        </authorList>
    </citation>
    <scope>NUCLEOTIDE SEQUENCE</scope>
</reference>
<keyword evidence="2" id="KW-1185">Reference proteome</keyword>
<evidence type="ECO:0000313" key="1">
    <source>
        <dbReference type="EMBL" id="CAI0416059.1"/>
    </source>
</evidence>
<protein>
    <submittedName>
        <fullName evidence="1">Uncharacterized protein</fullName>
    </submittedName>
</protein>
<organism evidence="1 2">
    <name type="scientific">Linum tenue</name>
    <dbReference type="NCBI Taxonomy" id="586396"/>
    <lineage>
        <taxon>Eukaryota</taxon>
        <taxon>Viridiplantae</taxon>
        <taxon>Streptophyta</taxon>
        <taxon>Embryophyta</taxon>
        <taxon>Tracheophyta</taxon>
        <taxon>Spermatophyta</taxon>
        <taxon>Magnoliopsida</taxon>
        <taxon>eudicotyledons</taxon>
        <taxon>Gunneridae</taxon>
        <taxon>Pentapetalae</taxon>
        <taxon>rosids</taxon>
        <taxon>fabids</taxon>
        <taxon>Malpighiales</taxon>
        <taxon>Linaceae</taxon>
        <taxon>Linum</taxon>
    </lineage>
</organism>
<dbReference type="AlphaFoldDB" id="A0AAV0K3I8"/>
<gene>
    <name evidence="1" type="ORF">LITE_LOCUS16830</name>
</gene>
<dbReference type="EMBL" id="CAMGYJ010000005">
    <property type="protein sequence ID" value="CAI0416059.1"/>
    <property type="molecule type" value="Genomic_DNA"/>
</dbReference>
<dbReference type="Proteomes" id="UP001154282">
    <property type="component" value="Unassembled WGS sequence"/>
</dbReference>
<evidence type="ECO:0000313" key="2">
    <source>
        <dbReference type="Proteomes" id="UP001154282"/>
    </source>
</evidence>
<sequence length="32" mass="3475">MLTARRWVSTLGFTVASTTILATSVCTTSSRR</sequence>
<accession>A0AAV0K3I8</accession>